<gene>
    <name evidence="1" type="ORF">HMPREF3185_00084</name>
</gene>
<evidence type="ECO:0000313" key="2">
    <source>
        <dbReference type="Proteomes" id="UP000070224"/>
    </source>
</evidence>
<accession>A0A134BFE4</accession>
<sequence length="45" mass="5038">MGRRLDCSWCEWVDAYGSVSWVFLGDNAGDKAVGKVLRVVEIVHL</sequence>
<name>A0A134BFE4_9PORP</name>
<keyword evidence="2" id="KW-1185">Reference proteome</keyword>
<dbReference type="Proteomes" id="UP000070224">
    <property type="component" value="Unassembled WGS sequence"/>
</dbReference>
<proteinExistence type="predicted"/>
<dbReference type="AlphaFoldDB" id="A0A134BFE4"/>
<reference evidence="2" key="1">
    <citation type="submission" date="2016-01" db="EMBL/GenBank/DDBJ databases">
        <authorList>
            <person name="Mitreva M."/>
            <person name="Pepin K.H."/>
            <person name="Mihindukulasuriya K.A."/>
            <person name="Fulton R."/>
            <person name="Fronick C."/>
            <person name="O'Laughlin M."/>
            <person name="Miner T."/>
            <person name="Herter B."/>
            <person name="Rosa B.A."/>
            <person name="Cordes M."/>
            <person name="Tomlinson C."/>
            <person name="Wollam A."/>
            <person name="Palsikar V.B."/>
            <person name="Mardis E.R."/>
            <person name="Wilson R.K."/>
        </authorList>
    </citation>
    <scope>NUCLEOTIDE SEQUENCE [LARGE SCALE GENOMIC DNA]</scope>
    <source>
        <strain evidence="2">KA00683</strain>
    </source>
</reference>
<dbReference type="PATRIC" id="fig|322095.3.peg.84"/>
<dbReference type="EMBL" id="LSDK01000010">
    <property type="protein sequence ID" value="KXB78671.1"/>
    <property type="molecule type" value="Genomic_DNA"/>
</dbReference>
<organism evidence="1 2">
    <name type="scientific">Porphyromonas somerae</name>
    <dbReference type="NCBI Taxonomy" id="322095"/>
    <lineage>
        <taxon>Bacteria</taxon>
        <taxon>Pseudomonadati</taxon>
        <taxon>Bacteroidota</taxon>
        <taxon>Bacteroidia</taxon>
        <taxon>Bacteroidales</taxon>
        <taxon>Porphyromonadaceae</taxon>
        <taxon>Porphyromonas</taxon>
    </lineage>
</organism>
<protein>
    <submittedName>
        <fullName evidence="1">Uncharacterized protein</fullName>
    </submittedName>
</protein>
<dbReference type="STRING" id="322095.HMPREF3185_00084"/>
<evidence type="ECO:0000313" key="1">
    <source>
        <dbReference type="EMBL" id="KXB78671.1"/>
    </source>
</evidence>
<comment type="caution">
    <text evidence="1">The sequence shown here is derived from an EMBL/GenBank/DDBJ whole genome shotgun (WGS) entry which is preliminary data.</text>
</comment>